<accession>A0A0E9RX01</accession>
<dbReference type="EMBL" id="GBXM01075190">
    <property type="protein sequence ID" value="JAH33387.1"/>
    <property type="molecule type" value="Transcribed_RNA"/>
</dbReference>
<name>A0A0E9RX01_ANGAN</name>
<proteinExistence type="predicted"/>
<organism evidence="1">
    <name type="scientific">Anguilla anguilla</name>
    <name type="common">European freshwater eel</name>
    <name type="synonym">Muraena anguilla</name>
    <dbReference type="NCBI Taxonomy" id="7936"/>
    <lineage>
        <taxon>Eukaryota</taxon>
        <taxon>Metazoa</taxon>
        <taxon>Chordata</taxon>
        <taxon>Craniata</taxon>
        <taxon>Vertebrata</taxon>
        <taxon>Euteleostomi</taxon>
        <taxon>Actinopterygii</taxon>
        <taxon>Neopterygii</taxon>
        <taxon>Teleostei</taxon>
        <taxon>Anguilliformes</taxon>
        <taxon>Anguillidae</taxon>
        <taxon>Anguilla</taxon>
    </lineage>
</organism>
<protein>
    <submittedName>
        <fullName evidence="1">Uncharacterized protein</fullName>
    </submittedName>
</protein>
<dbReference type="AlphaFoldDB" id="A0A0E9RX01"/>
<sequence length="29" mass="3431">MFLDLRDRESNQQINVCDTLEMSMSDLII</sequence>
<evidence type="ECO:0000313" key="1">
    <source>
        <dbReference type="EMBL" id="JAH33387.1"/>
    </source>
</evidence>
<reference evidence="1" key="1">
    <citation type="submission" date="2014-11" db="EMBL/GenBank/DDBJ databases">
        <authorList>
            <person name="Amaro Gonzalez C."/>
        </authorList>
    </citation>
    <scope>NUCLEOTIDE SEQUENCE</scope>
</reference>
<reference evidence="1" key="2">
    <citation type="journal article" date="2015" name="Fish Shellfish Immunol.">
        <title>Early steps in the European eel (Anguilla anguilla)-Vibrio vulnificus interaction in the gills: Role of the RtxA13 toxin.</title>
        <authorList>
            <person name="Callol A."/>
            <person name="Pajuelo D."/>
            <person name="Ebbesson L."/>
            <person name="Teles M."/>
            <person name="MacKenzie S."/>
            <person name="Amaro C."/>
        </authorList>
    </citation>
    <scope>NUCLEOTIDE SEQUENCE</scope>
</reference>